<dbReference type="RefSeq" id="WP_022088984.1">
    <property type="nucleotide sequence ID" value="NZ_JAODBU010000009.1"/>
</dbReference>
<keyword evidence="3" id="KW-0418">Kinase</keyword>
<dbReference type="InterPro" id="IPR014867">
    <property type="entry name" value="Spore_coat_CotH_CotH2/3/7"/>
</dbReference>
<keyword evidence="3" id="KW-0808">Transferase</keyword>
<dbReference type="InterPro" id="IPR008979">
    <property type="entry name" value="Galactose-bd-like_sf"/>
</dbReference>
<keyword evidence="4" id="KW-1185">Reference proteome</keyword>
<protein>
    <submittedName>
        <fullName evidence="3">CotH kinase family protein</fullName>
    </submittedName>
</protein>
<reference evidence="3" key="1">
    <citation type="submission" date="2022-09" db="EMBL/GenBank/DDBJ databases">
        <title>Eubacterium sp. LFL-14 isolated from human feces.</title>
        <authorList>
            <person name="Liu F."/>
        </authorList>
    </citation>
    <scope>NUCLEOTIDE SEQUENCE</scope>
    <source>
        <strain evidence="3">LFL-14</strain>
    </source>
</reference>
<evidence type="ECO:0000259" key="2">
    <source>
        <dbReference type="PROSITE" id="PS50022"/>
    </source>
</evidence>
<dbReference type="InterPro" id="IPR000421">
    <property type="entry name" value="FA58C"/>
</dbReference>
<dbReference type="GO" id="GO:0016301">
    <property type="term" value="F:kinase activity"/>
    <property type="evidence" value="ECO:0007669"/>
    <property type="project" value="UniProtKB-KW"/>
</dbReference>
<comment type="caution">
    <text evidence="3">The sequence shown here is derived from an EMBL/GenBank/DDBJ whole genome shotgun (WGS) entry which is preliminary data.</text>
</comment>
<keyword evidence="1" id="KW-0326">Glycosidase</keyword>
<sequence>MNQKKLRKVFAIVLAMVMMISGVNFNYIARADETEESTSTKAPTNFKVINYGKYTGIYVLKFDSVENATSYNVYIDNEATVVKSVKSSGEYLTNKQLSKYSNGEHTFYLTAVYADGTESDKSEGVIVDKENSSGDDDIAQIYIETDKNVDALKINKDMGKLTASITAIDNQGKYKDIVDATNKTTIKVRGNSTALADKKAYNITFNKKKDLFGLSSAFDGTGAGAKKWSLLANAFDKSLIRNKLALDLNTAFGIPFTSQSRFVDLYLNGRYMGNYLLVESVEAGTDRVNIDSENPESDDILIELENNEKDEEGVDYLITTRYEQRFNIGSPERGDMFDSDTPEDTAAIQKKKESTLKILNGFEDALATGDFSKVEKYIDVESFVNFYLVSEIFKNQDIAYSSTRFYITKKTGDEKYKIYAGPAWDFDLSSGNVAPHYYGDAATDYKYWKATDMKWFDKLTSIKEFKLKVVNRFYEKMDDITALYSGDNSEINTLLKEYGNSYRRNYTAVENGGAGWSETVKDSADGYSYANIGWASFDAAVNYLRDWLENRVEWLKVKWSKEYYLGEKDYEYSSTQVNGNYKYDTDIKIDSVAYKNIITGNENVVASSGQNSAKNIVDGNMGTRWGSEYKDPQNIVVDLGQVYSGLKKVAINWEAANARDYIIELSTDGNNYTTAADIRDAASENNRLDEIVFNNGKTARYIRITGTARNLTYGYSIYEVAVYNIKAPILTDSLKIEGNQMSTCFGGVDGAIGIRSIYSVENAIENIKVSEVGVIYGVVTEKNPISVNDMIINSDNKYVYNCAATAKGKLDKVYGDSQTASYYARTMNISDFSAQGYSMTYYVRPYAILEDGTIAYGDIKSFSMYNIADDLYQGSKMNTVIAHNYLFNKILKIVNNNYKEVEYGWGNGIVKPSQAN</sequence>
<dbReference type="Pfam" id="PF08757">
    <property type="entry name" value="CotH"/>
    <property type="match status" value="1"/>
</dbReference>
<evidence type="ECO:0000313" key="3">
    <source>
        <dbReference type="EMBL" id="MCT7399512.1"/>
    </source>
</evidence>
<dbReference type="Proteomes" id="UP001431199">
    <property type="component" value="Unassembled WGS sequence"/>
</dbReference>
<gene>
    <name evidence="3" type="ORF">N5B56_10520</name>
</gene>
<dbReference type="SUPFAM" id="SSF49785">
    <property type="entry name" value="Galactose-binding domain-like"/>
    <property type="match status" value="1"/>
</dbReference>
<name>A0ABT2M4D1_9FIRM</name>
<dbReference type="Gene3D" id="2.60.120.260">
    <property type="entry name" value="Galactose-binding domain-like"/>
    <property type="match status" value="1"/>
</dbReference>
<dbReference type="PROSITE" id="PS50022">
    <property type="entry name" value="FA58C_3"/>
    <property type="match status" value="1"/>
</dbReference>
<evidence type="ECO:0000313" key="4">
    <source>
        <dbReference type="Proteomes" id="UP001431199"/>
    </source>
</evidence>
<dbReference type="EMBL" id="JAODBU010000009">
    <property type="protein sequence ID" value="MCT7399512.1"/>
    <property type="molecule type" value="Genomic_DNA"/>
</dbReference>
<dbReference type="Pfam" id="PF00754">
    <property type="entry name" value="F5_F8_type_C"/>
    <property type="match status" value="1"/>
</dbReference>
<proteinExistence type="predicted"/>
<organism evidence="3 4">
    <name type="scientific">Eubacterium album</name>
    <dbReference type="NCBI Taxonomy" id="2978477"/>
    <lineage>
        <taxon>Bacteria</taxon>
        <taxon>Bacillati</taxon>
        <taxon>Bacillota</taxon>
        <taxon>Clostridia</taxon>
        <taxon>Eubacteriales</taxon>
        <taxon>Eubacteriaceae</taxon>
        <taxon>Eubacterium</taxon>
    </lineage>
</organism>
<feature type="domain" description="F5/8 type C" evidence="2">
    <location>
        <begin position="580"/>
        <end position="725"/>
    </location>
</feature>
<keyword evidence="1" id="KW-0378">Hydrolase</keyword>
<accession>A0ABT2M4D1</accession>
<evidence type="ECO:0000256" key="1">
    <source>
        <dbReference type="ARBA" id="ARBA00023295"/>
    </source>
</evidence>